<organism evidence="1 2">
    <name type="scientific">Metarhizobium album</name>
    <dbReference type="NCBI Taxonomy" id="2182425"/>
    <lineage>
        <taxon>Bacteria</taxon>
        <taxon>Pseudomonadati</taxon>
        <taxon>Pseudomonadota</taxon>
        <taxon>Alphaproteobacteria</taxon>
        <taxon>Hyphomicrobiales</taxon>
        <taxon>Rhizobiaceae</taxon>
        <taxon>Metarhizobium</taxon>
    </lineage>
</organism>
<protein>
    <submittedName>
        <fullName evidence="1">Ubiquinone biosynthesis methyltransferase UbiE</fullName>
    </submittedName>
</protein>
<accession>A0A2U2DQR9</accession>
<dbReference type="EMBL" id="QFBC01000005">
    <property type="protein sequence ID" value="PWE55658.1"/>
    <property type="molecule type" value="Genomic_DNA"/>
</dbReference>
<evidence type="ECO:0000313" key="1">
    <source>
        <dbReference type="EMBL" id="PWE55658.1"/>
    </source>
</evidence>
<keyword evidence="1" id="KW-0489">Methyltransferase</keyword>
<keyword evidence="1" id="KW-0808">Transferase</keyword>
<sequence length="156" mass="17436">MQFDMQIDGFSSNWAYCDRLSSFVARMIGHNRTDSLLYSNLFSSAFNELLETAFRIHAPGSDFVCRIWRKGPTDRIELTIPCDTELSAFYKDAVDTLGESNLAERYHSALFSDGPLQPSIGLMELAVDYKARLSIAAAGDRAIQLVAELSLEDVNQ</sequence>
<gene>
    <name evidence="1" type="ORF">DEM27_13305</name>
</gene>
<keyword evidence="2" id="KW-1185">Reference proteome</keyword>
<keyword evidence="1" id="KW-0830">Ubiquinone</keyword>
<dbReference type="GO" id="GO:0032259">
    <property type="term" value="P:methylation"/>
    <property type="evidence" value="ECO:0007669"/>
    <property type="project" value="UniProtKB-KW"/>
</dbReference>
<reference evidence="1 2" key="1">
    <citation type="submission" date="2018-05" db="EMBL/GenBank/DDBJ databases">
        <title>The draft genome of strain NS-104.</title>
        <authorList>
            <person name="Hang P."/>
            <person name="Jiang J."/>
        </authorList>
    </citation>
    <scope>NUCLEOTIDE SEQUENCE [LARGE SCALE GENOMIC DNA]</scope>
    <source>
        <strain evidence="1 2">NS-104</strain>
    </source>
</reference>
<dbReference type="Proteomes" id="UP000245252">
    <property type="component" value="Unassembled WGS sequence"/>
</dbReference>
<dbReference type="GO" id="GO:0008168">
    <property type="term" value="F:methyltransferase activity"/>
    <property type="evidence" value="ECO:0007669"/>
    <property type="project" value="UniProtKB-KW"/>
</dbReference>
<proteinExistence type="predicted"/>
<evidence type="ECO:0000313" key="2">
    <source>
        <dbReference type="Proteomes" id="UP000245252"/>
    </source>
</evidence>
<comment type="caution">
    <text evidence="1">The sequence shown here is derived from an EMBL/GenBank/DDBJ whole genome shotgun (WGS) entry which is preliminary data.</text>
</comment>
<dbReference type="AlphaFoldDB" id="A0A2U2DQR9"/>
<name>A0A2U2DQR9_9HYPH</name>